<reference evidence="5 6" key="1">
    <citation type="submission" date="2015-03" db="EMBL/GenBank/DDBJ databases">
        <authorList>
            <consortium name="Pathogen Informatics"/>
            <person name="Murphy D."/>
        </authorList>
    </citation>
    <scope>NUCLEOTIDE SEQUENCE [LARGE SCALE GENOMIC DNA]</scope>
    <source>
        <strain evidence="5 6">SMRU1873</strain>
    </source>
</reference>
<protein>
    <submittedName>
        <fullName evidence="5">Anaerobic ribonucleotide reductase</fullName>
        <ecNumber evidence="5">1.17.4.2</ecNumber>
    </submittedName>
</protein>
<evidence type="ECO:0000256" key="1">
    <source>
        <dbReference type="ARBA" id="ARBA00022741"/>
    </source>
</evidence>
<evidence type="ECO:0000313" key="5">
    <source>
        <dbReference type="EMBL" id="CJA41997.1"/>
    </source>
</evidence>
<dbReference type="PROSITE" id="PS51161">
    <property type="entry name" value="ATP_CONE"/>
    <property type="match status" value="1"/>
</dbReference>
<dbReference type="EC" id="1.17.4.2" evidence="5"/>
<keyword evidence="5" id="KW-0560">Oxidoreductase</keyword>
<feature type="domain" description="ATP-cone" evidence="4">
    <location>
        <begin position="14"/>
        <end position="108"/>
    </location>
</feature>
<gene>
    <name evidence="5" type="primary">nrdD_2</name>
    <name evidence="5" type="ORF">ERS021383_01125</name>
</gene>
<name>A0ABC9K759_STREE</name>
<evidence type="ECO:0000259" key="4">
    <source>
        <dbReference type="PROSITE" id="PS51161"/>
    </source>
</evidence>
<dbReference type="PANTHER" id="PTHR21075:SF0">
    <property type="entry name" value="ANAEROBIC RIBONUCLEOSIDE-TRIPHOSPHATE REDUCTASE"/>
    <property type="match status" value="1"/>
</dbReference>
<comment type="caution">
    <text evidence="5">The sequence shown here is derived from an EMBL/GenBank/DDBJ whole genome shotgun (WGS) entry which is preliminary data.</text>
</comment>
<dbReference type="AlphaFoldDB" id="A0ABC9K759"/>
<sequence>MIALEEKITILPTLFVEKRDGRRVVFDVDKIDKALHKAADKVMDVTPLVEKRLNDLTERIITEIHSRFPQGIKIYEIQNIVEHELLEAKEYALAEEYITYRTQRDFERSKATDINFSIHKLLNNFSTKTRQLSMKMLIKTVMSLTLSVI</sequence>
<dbReference type="EMBL" id="CKTV01000015">
    <property type="protein sequence ID" value="CJA41997.1"/>
    <property type="molecule type" value="Genomic_DNA"/>
</dbReference>
<evidence type="ECO:0000313" key="6">
    <source>
        <dbReference type="Proteomes" id="UP000043005"/>
    </source>
</evidence>
<accession>A0ABC9K759</accession>
<evidence type="ECO:0000256" key="3">
    <source>
        <dbReference type="PROSITE-ProRule" id="PRU00492"/>
    </source>
</evidence>
<dbReference type="PANTHER" id="PTHR21075">
    <property type="entry name" value="ANAEROBIC RIBONUCLEOSIDE-TRIPHOSPHATE REDUCTASE"/>
    <property type="match status" value="1"/>
</dbReference>
<dbReference type="GO" id="GO:0008998">
    <property type="term" value="F:ribonucleoside-triphosphate reductase (thioredoxin) activity"/>
    <property type="evidence" value="ECO:0007669"/>
    <property type="project" value="UniProtKB-EC"/>
</dbReference>
<evidence type="ECO:0000256" key="2">
    <source>
        <dbReference type="ARBA" id="ARBA00022840"/>
    </source>
</evidence>
<proteinExistence type="predicted"/>
<dbReference type="GO" id="GO:0005524">
    <property type="term" value="F:ATP binding"/>
    <property type="evidence" value="ECO:0007669"/>
    <property type="project" value="UniProtKB-UniRule"/>
</dbReference>
<keyword evidence="1 3" id="KW-0547">Nucleotide-binding</keyword>
<organism evidence="5 6">
    <name type="scientific">Streptococcus pneumoniae</name>
    <dbReference type="NCBI Taxonomy" id="1313"/>
    <lineage>
        <taxon>Bacteria</taxon>
        <taxon>Bacillati</taxon>
        <taxon>Bacillota</taxon>
        <taxon>Bacilli</taxon>
        <taxon>Lactobacillales</taxon>
        <taxon>Streptococcaceae</taxon>
        <taxon>Streptococcus</taxon>
    </lineage>
</organism>
<dbReference type="InterPro" id="IPR005144">
    <property type="entry name" value="ATP-cone_dom"/>
</dbReference>
<dbReference type="Proteomes" id="UP000043005">
    <property type="component" value="Unassembled WGS sequence"/>
</dbReference>
<keyword evidence="2 3" id="KW-0067">ATP-binding</keyword>
<dbReference type="Pfam" id="PF03477">
    <property type="entry name" value="ATP-cone"/>
    <property type="match status" value="1"/>
</dbReference>